<evidence type="ECO:0000313" key="1">
    <source>
        <dbReference type="EMBL" id="RFU76263.1"/>
    </source>
</evidence>
<protein>
    <submittedName>
        <fullName evidence="1">Uncharacterized protein</fullName>
    </submittedName>
</protein>
<accession>A0A395NK91</accession>
<name>A0A395NK91_TRIAR</name>
<evidence type="ECO:0000313" key="2">
    <source>
        <dbReference type="Proteomes" id="UP000266272"/>
    </source>
</evidence>
<dbReference type="AlphaFoldDB" id="A0A395NK91"/>
<dbReference type="Proteomes" id="UP000266272">
    <property type="component" value="Unassembled WGS sequence"/>
</dbReference>
<comment type="caution">
    <text evidence="1">The sequence shown here is derived from an EMBL/GenBank/DDBJ whole genome shotgun (WGS) entry which is preliminary data.</text>
</comment>
<gene>
    <name evidence="1" type="ORF">TARUN_5966</name>
</gene>
<reference evidence="1 2" key="1">
    <citation type="journal article" date="2018" name="PLoS Pathog.">
        <title>Evolution of structural diversity of trichothecenes, a family of toxins produced by plant pathogenic and entomopathogenic fungi.</title>
        <authorList>
            <person name="Proctor R.H."/>
            <person name="McCormick S.P."/>
            <person name="Kim H.S."/>
            <person name="Cardoza R.E."/>
            <person name="Stanley A.M."/>
            <person name="Lindo L."/>
            <person name="Kelly A."/>
            <person name="Brown D.W."/>
            <person name="Lee T."/>
            <person name="Vaughan M.M."/>
            <person name="Alexander N.J."/>
            <person name="Busman M."/>
            <person name="Gutierrez S."/>
        </authorList>
    </citation>
    <scope>NUCLEOTIDE SEQUENCE [LARGE SCALE GENOMIC DNA]</scope>
    <source>
        <strain evidence="1 2">IBT 40837</strain>
    </source>
</reference>
<proteinExistence type="predicted"/>
<organism evidence="1 2">
    <name type="scientific">Trichoderma arundinaceum</name>
    <dbReference type="NCBI Taxonomy" id="490622"/>
    <lineage>
        <taxon>Eukaryota</taxon>
        <taxon>Fungi</taxon>
        <taxon>Dikarya</taxon>
        <taxon>Ascomycota</taxon>
        <taxon>Pezizomycotina</taxon>
        <taxon>Sordariomycetes</taxon>
        <taxon>Hypocreomycetidae</taxon>
        <taxon>Hypocreales</taxon>
        <taxon>Hypocreaceae</taxon>
        <taxon>Trichoderma</taxon>
    </lineage>
</organism>
<keyword evidence="2" id="KW-1185">Reference proteome</keyword>
<sequence>MAESGRERLFQWPRRHCDFLGEGASAGAGAMQAHTFFAGDGPQARRRLGHAIRWARARAKAVPYSTTHEAVGRMNSGEARTVWPLAASERATSIPALGALSLPLAASEPLRTCYVPASSYKHQHSSDSHTKRRVLLPTAWRTECTVNVGGSWMARYSAHLEPHRTREGPTALVLLPYLHTPGGVCRRHRYCQAIAAAAELGVPTPSLLVRHNARAPIHFSVAASNALNINNGRLHIRRHLRAIISGAARAGKGSLRRPKEIDRAPEEDSQALIPLSHPEHVQLPRIGGVINGM</sequence>
<dbReference type="EMBL" id="PXOA01000365">
    <property type="protein sequence ID" value="RFU76263.1"/>
    <property type="molecule type" value="Genomic_DNA"/>
</dbReference>